<evidence type="ECO:0000313" key="1">
    <source>
        <dbReference type="EMBL" id="KAJ9664608.1"/>
    </source>
</evidence>
<gene>
    <name evidence="1" type="ORF">H2201_005120</name>
</gene>
<proteinExistence type="predicted"/>
<evidence type="ECO:0000313" key="2">
    <source>
        <dbReference type="Proteomes" id="UP001172684"/>
    </source>
</evidence>
<dbReference type="EMBL" id="JAPDRL010000036">
    <property type="protein sequence ID" value="KAJ9664608.1"/>
    <property type="molecule type" value="Genomic_DNA"/>
</dbReference>
<reference evidence="1" key="1">
    <citation type="submission" date="2022-10" db="EMBL/GenBank/DDBJ databases">
        <title>Culturing micro-colonial fungi from biological soil crusts in the Mojave desert and describing Neophaeococcomyces mojavensis, and introducing the new genera and species Taxawa tesnikishii.</title>
        <authorList>
            <person name="Kurbessoian T."/>
            <person name="Stajich J.E."/>
        </authorList>
    </citation>
    <scope>NUCLEOTIDE SEQUENCE</scope>
    <source>
        <strain evidence="1">TK_1</strain>
    </source>
</reference>
<organism evidence="1 2">
    <name type="scientific">Coniosporium apollinis</name>
    <dbReference type="NCBI Taxonomy" id="61459"/>
    <lineage>
        <taxon>Eukaryota</taxon>
        <taxon>Fungi</taxon>
        <taxon>Dikarya</taxon>
        <taxon>Ascomycota</taxon>
        <taxon>Pezizomycotina</taxon>
        <taxon>Dothideomycetes</taxon>
        <taxon>Dothideomycetes incertae sedis</taxon>
        <taxon>Coniosporium</taxon>
    </lineage>
</organism>
<comment type="caution">
    <text evidence="1">The sequence shown here is derived from an EMBL/GenBank/DDBJ whole genome shotgun (WGS) entry which is preliminary data.</text>
</comment>
<name>A0ABQ9NTU8_9PEZI</name>
<keyword evidence="2" id="KW-1185">Reference proteome</keyword>
<sequence>MAVEELDAGFFGCTGSRATKAEPYGDDEPLFSQSTVPDFNSQAEVLVHEKVATMHAENLKDPKNIQKAQSYDAIARVQDTRCQPTWRTNSR</sequence>
<dbReference type="Proteomes" id="UP001172684">
    <property type="component" value="Unassembled WGS sequence"/>
</dbReference>
<protein>
    <submittedName>
        <fullName evidence="1">Uncharacterized protein</fullName>
    </submittedName>
</protein>
<accession>A0ABQ9NTU8</accession>